<dbReference type="InterPro" id="IPR029058">
    <property type="entry name" value="AB_hydrolase_fold"/>
</dbReference>
<keyword evidence="4" id="KW-0378">Hydrolase</keyword>
<keyword evidence="7" id="KW-1185">Reference proteome</keyword>
<evidence type="ECO:0000256" key="5">
    <source>
        <dbReference type="ARBA" id="ARBA00023180"/>
    </source>
</evidence>
<dbReference type="GO" id="GO:0006508">
    <property type="term" value="P:proteolysis"/>
    <property type="evidence" value="ECO:0007669"/>
    <property type="project" value="UniProtKB-KW"/>
</dbReference>
<dbReference type="GO" id="GO:0070008">
    <property type="term" value="F:serine-type exopeptidase activity"/>
    <property type="evidence" value="ECO:0007669"/>
    <property type="project" value="InterPro"/>
</dbReference>
<evidence type="ECO:0000256" key="2">
    <source>
        <dbReference type="ARBA" id="ARBA00022670"/>
    </source>
</evidence>
<evidence type="ECO:0000256" key="1">
    <source>
        <dbReference type="ARBA" id="ARBA00011079"/>
    </source>
</evidence>
<protein>
    <recommendedName>
        <fullName evidence="8">Lysosomal Pro-X carboxypeptidase</fullName>
    </recommendedName>
</protein>
<evidence type="ECO:0000313" key="6">
    <source>
        <dbReference type="EMBL" id="GMH55305.1"/>
    </source>
</evidence>
<evidence type="ECO:0000256" key="4">
    <source>
        <dbReference type="ARBA" id="ARBA00022801"/>
    </source>
</evidence>
<dbReference type="Proteomes" id="UP001165082">
    <property type="component" value="Unassembled WGS sequence"/>
</dbReference>
<dbReference type="Gene3D" id="3.40.50.1820">
    <property type="entry name" value="alpha/beta hydrolase"/>
    <property type="match status" value="1"/>
</dbReference>
<dbReference type="OrthoDB" id="2130629at2759"/>
<evidence type="ECO:0008006" key="8">
    <source>
        <dbReference type="Google" id="ProtNLM"/>
    </source>
</evidence>
<feature type="non-terminal residue" evidence="6">
    <location>
        <position position="1"/>
    </location>
</feature>
<dbReference type="InterPro" id="IPR042269">
    <property type="entry name" value="Ser_carbopepase_S28_SKS"/>
</dbReference>
<evidence type="ECO:0000256" key="3">
    <source>
        <dbReference type="ARBA" id="ARBA00022729"/>
    </source>
</evidence>
<comment type="caution">
    <text evidence="6">The sequence shown here is derived from an EMBL/GenBank/DDBJ whole genome shotgun (WGS) entry which is preliminary data.</text>
</comment>
<accession>A0A9W6ZRP8</accession>
<dbReference type="Pfam" id="PF05577">
    <property type="entry name" value="Peptidase_S28"/>
    <property type="match status" value="1"/>
</dbReference>
<dbReference type="SUPFAM" id="SSF53474">
    <property type="entry name" value="alpha/beta-Hydrolases"/>
    <property type="match status" value="1"/>
</dbReference>
<comment type="similarity">
    <text evidence="1">Belongs to the peptidase S28 family.</text>
</comment>
<gene>
    <name evidence="6" type="ORF">TrRE_jg5206</name>
</gene>
<keyword evidence="2" id="KW-0645">Protease</keyword>
<dbReference type="PANTHER" id="PTHR11010:SF38">
    <property type="entry name" value="LYSOSOMAL PRO-X CARBOXYPEPTIDASE"/>
    <property type="match status" value="1"/>
</dbReference>
<name>A0A9W6ZRP8_9STRA</name>
<dbReference type="EMBL" id="BRXZ01003465">
    <property type="protein sequence ID" value="GMH55305.1"/>
    <property type="molecule type" value="Genomic_DNA"/>
</dbReference>
<dbReference type="AlphaFoldDB" id="A0A9W6ZRP8"/>
<dbReference type="GO" id="GO:0008239">
    <property type="term" value="F:dipeptidyl-peptidase activity"/>
    <property type="evidence" value="ECO:0007669"/>
    <property type="project" value="TreeGrafter"/>
</dbReference>
<dbReference type="PANTHER" id="PTHR11010">
    <property type="entry name" value="PROTEASE S28 PRO-X CARBOXYPEPTIDASE-RELATED"/>
    <property type="match status" value="1"/>
</dbReference>
<sequence>MKSYATELYHTQAIDHFSPTPPTPSTYQQRYFVNTTYYSPTNGTIFFYFGNEANVELYLNATGLMWENAPSFNAMIVFAEHRYYGLSSPFGSDMMDNLSYLTVEQALADYVDLVGMIKSSYACPPDTPVVGFGGSYGGMLATWGRLAYPGVFDGVVAASAPVVTFEGMEPMVEPGETYAEGVTYDVTEKAGVEGECEGNLREAFEGLKMTEMDGGDIVEGLRLCEDKVDLDTIGWDATNWVNEALSYMSMGNFPYPSSYILNGAGLLPPFPVREACKSLAVDLTGDGMEWLEGLRGFADVYYNYTGDKECFELQAPVNEESLIVNTLWNYQYCTQIFQIFGQSPNSLDMFWDAPWDGDAVAANCLETYGVPSSRLHFAEVYGSPSDWKANSSNIFWSQGEYDPWRGGGVQEDLSDTLRAVVIGEAAHHLDLFFGRDDDTEEVKEARRMEVEEMW</sequence>
<evidence type="ECO:0000313" key="7">
    <source>
        <dbReference type="Proteomes" id="UP001165082"/>
    </source>
</evidence>
<keyword evidence="3" id="KW-0732">Signal</keyword>
<dbReference type="InterPro" id="IPR008758">
    <property type="entry name" value="Peptidase_S28"/>
</dbReference>
<reference evidence="6" key="1">
    <citation type="submission" date="2022-07" db="EMBL/GenBank/DDBJ databases">
        <title>Genome analysis of Parmales, a sister group of diatoms, reveals the evolutionary specialization of diatoms from phago-mixotrophs to photoautotrophs.</title>
        <authorList>
            <person name="Ban H."/>
            <person name="Sato S."/>
            <person name="Yoshikawa S."/>
            <person name="Kazumasa Y."/>
            <person name="Nakamura Y."/>
            <person name="Ichinomiya M."/>
            <person name="Saitoh K."/>
            <person name="Sato N."/>
            <person name="Blanc-Mathieu R."/>
            <person name="Endo H."/>
            <person name="Kuwata A."/>
            <person name="Ogata H."/>
        </authorList>
    </citation>
    <scope>NUCLEOTIDE SEQUENCE</scope>
</reference>
<keyword evidence="5" id="KW-0325">Glycoprotein</keyword>
<organism evidence="6 7">
    <name type="scientific">Triparma retinervis</name>
    <dbReference type="NCBI Taxonomy" id="2557542"/>
    <lineage>
        <taxon>Eukaryota</taxon>
        <taxon>Sar</taxon>
        <taxon>Stramenopiles</taxon>
        <taxon>Ochrophyta</taxon>
        <taxon>Bolidophyceae</taxon>
        <taxon>Parmales</taxon>
        <taxon>Triparmaceae</taxon>
        <taxon>Triparma</taxon>
    </lineage>
</organism>
<proteinExistence type="inferred from homology"/>
<dbReference type="Gene3D" id="1.20.120.980">
    <property type="entry name" value="Serine carboxypeptidase S28, SKS domain"/>
    <property type="match status" value="1"/>
</dbReference>